<evidence type="ECO:0000313" key="2">
    <source>
        <dbReference type="EMBL" id="VDK69134.1"/>
    </source>
</evidence>
<keyword evidence="3" id="KW-1185">Reference proteome</keyword>
<dbReference type="AlphaFoldDB" id="A0A182E602"/>
<dbReference type="STRING" id="42157.A0A182E602"/>
<accession>A0A182E602</accession>
<dbReference type="PANTHER" id="PTHR45786:SF74">
    <property type="entry name" value="ATP-DEPENDENT DNA HELICASE"/>
    <property type="match status" value="1"/>
</dbReference>
<evidence type="ECO:0000259" key="1">
    <source>
        <dbReference type="Pfam" id="PF14214"/>
    </source>
</evidence>
<dbReference type="InterPro" id="IPR025476">
    <property type="entry name" value="Helitron_helicase-like"/>
</dbReference>
<reference evidence="2 3" key="2">
    <citation type="submission" date="2018-08" db="EMBL/GenBank/DDBJ databases">
        <authorList>
            <person name="Laetsch R D."/>
            <person name="Stevens L."/>
            <person name="Kumar S."/>
            <person name="Blaxter L. M."/>
        </authorList>
    </citation>
    <scope>NUCLEOTIDE SEQUENCE [LARGE SCALE GENOMIC DNA]</scope>
</reference>
<reference evidence="4" key="1">
    <citation type="submission" date="2016-06" db="UniProtKB">
        <authorList>
            <consortium name="WormBaseParasite"/>
        </authorList>
    </citation>
    <scope>IDENTIFICATION</scope>
</reference>
<dbReference type="Pfam" id="PF14214">
    <property type="entry name" value="Helitron_like_N"/>
    <property type="match status" value="1"/>
</dbReference>
<name>A0A182E602_ONCOC</name>
<evidence type="ECO:0000313" key="3">
    <source>
        <dbReference type="Proteomes" id="UP000271087"/>
    </source>
</evidence>
<dbReference type="Proteomes" id="UP000271087">
    <property type="component" value="Unassembled WGS sequence"/>
</dbReference>
<gene>
    <name evidence="2" type="ORF">NOO_LOCUS3438</name>
</gene>
<organism evidence="4">
    <name type="scientific">Onchocerca ochengi</name>
    <name type="common">Filarial nematode worm</name>
    <dbReference type="NCBI Taxonomy" id="42157"/>
    <lineage>
        <taxon>Eukaryota</taxon>
        <taxon>Metazoa</taxon>
        <taxon>Ecdysozoa</taxon>
        <taxon>Nematoda</taxon>
        <taxon>Chromadorea</taxon>
        <taxon>Rhabditida</taxon>
        <taxon>Spirurina</taxon>
        <taxon>Spiruromorpha</taxon>
        <taxon>Filarioidea</taxon>
        <taxon>Onchocercidae</taxon>
        <taxon>Onchocerca</taxon>
    </lineage>
</organism>
<protein>
    <submittedName>
        <fullName evidence="4">Helitron_like_N domain-containing protein</fullName>
    </submittedName>
</protein>
<sequence>MEALRRVIANQTEEERASANKWNRQGMAEIVPGRQQNDMKPDLRRHGCEHGDRDSTDVNHFNVKMINPVGEEENKKCNAMNYYSYRLMIRENEDNHILKCRQLFHQCIVDMYAKIETEHLIFIRLDQIKLRSEKYIHLRGAVVNDAWDDIQQLLLLYIVMRFVSKWRYNVGKNPSNVIPPFVANVIPPFVAFVANGGITLDGFFVNLFLKICR</sequence>
<dbReference type="WBParaSite" id="nOo.2.0.1.t03438-RA">
    <property type="protein sequence ID" value="nOo.2.0.1.t03438-RA"/>
    <property type="gene ID" value="nOo.2.0.1.g03438"/>
</dbReference>
<dbReference type="PANTHER" id="PTHR45786">
    <property type="entry name" value="DNA BINDING PROTEIN-LIKE"/>
    <property type="match status" value="1"/>
</dbReference>
<evidence type="ECO:0000313" key="4">
    <source>
        <dbReference type="WBParaSite" id="nOo.2.0.1.t03438-RA"/>
    </source>
</evidence>
<dbReference type="EMBL" id="UYRW01000654">
    <property type="protein sequence ID" value="VDK69134.1"/>
    <property type="molecule type" value="Genomic_DNA"/>
</dbReference>
<dbReference type="OrthoDB" id="6624634at2759"/>
<proteinExistence type="predicted"/>
<feature type="domain" description="Helitron helicase-like" evidence="1">
    <location>
        <begin position="82"/>
        <end position="152"/>
    </location>
</feature>